<keyword evidence="12" id="KW-1185">Reference proteome</keyword>
<dbReference type="Gene3D" id="3.40.430.10">
    <property type="entry name" value="Dihydrofolate Reductase, subunit A"/>
    <property type="match status" value="1"/>
</dbReference>
<keyword evidence="4 8" id="KW-0554">One-carbon metabolism</keyword>
<gene>
    <name evidence="11" type="ORF">ACFO3G_07340</name>
</gene>
<dbReference type="EMBL" id="JBHSGO010000198">
    <property type="protein sequence ID" value="MFC4666408.1"/>
    <property type="molecule type" value="Genomic_DNA"/>
</dbReference>
<evidence type="ECO:0000256" key="8">
    <source>
        <dbReference type="PIRNR" id="PIRNR000194"/>
    </source>
</evidence>
<sequence>MKVSIIVAVSDNFAIGKDNDMPWHLPRDLKHFKEVTSHHTVVMGKNTFLSLPKGALPNRRNLVISSTLRSEDIHPAEVVSSLDLALDMARKFGEDELFIMGGGQLYAKAIDLADRMYITHIHSEIADADTFFPRFDTSKWKLVGKTEFQRDEKNPFDLTFCTYERI</sequence>
<dbReference type="Pfam" id="PF00186">
    <property type="entry name" value="DHFR_1"/>
    <property type="match status" value="1"/>
</dbReference>
<evidence type="ECO:0000256" key="5">
    <source>
        <dbReference type="ARBA" id="ARBA00022857"/>
    </source>
</evidence>
<evidence type="ECO:0000256" key="2">
    <source>
        <dbReference type="ARBA" id="ARBA00009539"/>
    </source>
</evidence>
<organism evidence="11 12">
    <name type="scientific">Falsiporphyromonas endometrii</name>
    <dbReference type="NCBI Taxonomy" id="1387297"/>
    <lineage>
        <taxon>Bacteria</taxon>
        <taxon>Pseudomonadati</taxon>
        <taxon>Bacteroidota</taxon>
        <taxon>Bacteroidia</taxon>
        <taxon>Bacteroidales</taxon>
        <taxon>Porphyromonadaceae</taxon>
        <taxon>Falsiporphyromonas</taxon>
    </lineage>
</organism>
<comment type="catalytic activity">
    <reaction evidence="8">
        <text>(6S)-5,6,7,8-tetrahydrofolate + NADP(+) = 7,8-dihydrofolate + NADPH + H(+)</text>
        <dbReference type="Rhea" id="RHEA:15009"/>
        <dbReference type="ChEBI" id="CHEBI:15378"/>
        <dbReference type="ChEBI" id="CHEBI:57451"/>
        <dbReference type="ChEBI" id="CHEBI:57453"/>
        <dbReference type="ChEBI" id="CHEBI:57783"/>
        <dbReference type="ChEBI" id="CHEBI:58349"/>
        <dbReference type="EC" id="1.5.1.3"/>
    </reaction>
</comment>
<comment type="caution">
    <text evidence="11">The sequence shown here is derived from an EMBL/GenBank/DDBJ whole genome shotgun (WGS) entry which is preliminary data.</text>
</comment>
<reference evidence="12" key="1">
    <citation type="journal article" date="2019" name="Int. J. Syst. Evol. Microbiol.">
        <title>The Global Catalogue of Microorganisms (GCM) 10K type strain sequencing project: providing services to taxonomists for standard genome sequencing and annotation.</title>
        <authorList>
            <consortium name="The Broad Institute Genomics Platform"/>
            <consortium name="The Broad Institute Genome Sequencing Center for Infectious Disease"/>
            <person name="Wu L."/>
            <person name="Ma J."/>
        </authorList>
    </citation>
    <scope>NUCLEOTIDE SEQUENCE [LARGE SCALE GENOMIC DNA]</scope>
    <source>
        <strain evidence="12">CGMCC 4.7357</strain>
    </source>
</reference>
<comment type="function">
    <text evidence="7 8">Key enzyme in folate metabolism. Catalyzes an essential reaction for de novo glycine and purine synthesis, and for DNA precursor synthesis.</text>
</comment>
<evidence type="ECO:0000256" key="1">
    <source>
        <dbReference type="ARBA" id="ARBA00004903"/>
    </source>
</evidence>
<comment type="pathway">
    <text evidence="1 8">Cofactor biosynthesis; tetrahydrofolate biosynthesis; 5,6,7,8-tetrahydrofolate from 7,8-dihydrofolate: step 1/1.</text>
</comment>
<protein>
    <recommendedName>
        <fullName evidence="3 8">Dihydrofolate reductase</fullName>
        <ecNumber evidence="3 8">1.5.1.3</ecNumber>
    </recommendedName>
</protein>
<dbReference type="CDD" id="cd00209">
    <property type="entry name" value="DHFR"/>
    <property type="match status" value="1"/>
</dbReference>
<evidence type="ECO:0000256" key="6">
    <source>
        <dbReference type="ARBA" id="ARBA00023002"/>
    </source>
</evidence>
<keyword evidence="5 8" id="KW-0521">NADP</keyword>
<dbReference type="PROSITE" id="PS00075">
    <property type="entry name" value="DHFR_1"/>
    <property type="match status" value="1"/>
</dbReference>
<accession>A0ABV9K8Z0</accession>
<name>A0ABV9K8Z0_9PORP</name>
<comment type="similarity">
    <text evidence="2 8 9">Belongs to the dihydrofolate reductase family.</text>
</comment>
<evidence type="ECO:0000256" key="7">
    <source>
        <dbReference type="ARBA" id="ARBA00025067"/>
    </source>
</evidence>
<dbReference type="PROSITE" id="PS51330">
    <property type="entry name" value="DHFR_2"/>
    <property type="match status" value="1"/>
</dbReference>
<dbReference type="InterPro" id="IPR017925">
    <property type="entry name" value="DHFR_CS"/>
</dbReference>
<dbReference type="GO" id="GO:0004146">
    <property type="term" value="F:dihydrofolate reductase activity"/>
    <property type="evidence" value="ECO:0007669"/>
    <property type="project" value="UniProtKB-EC"/>
</dbReference>
<dbReference type="Proteomes" id="UP001596020">
    <property type="component" value="Unassembled WGS sequence"/>
</dbReference>
<dbReference type="RefSeq" id="WP_380079446.1">
    <property type="nucleotide sequence ID" value="NZ_JBHSGO010000198.1"/>
</dbReference>
<evidence type="ECO:0000259" key="10">
    <source>
        <dbReference type="PROSITE" id="PS51330"/>
    </source>
</evidence>
<keyword evidence="6 8" id="KW-0560">Oxidoreductase</keyword>
<dbReference type="PIRSF" id="PIRSF000194">
    <property type="entry name" value="DHFR"/>
    <property type="match status" value="1"/>
</dbReference>
<dbReference type="PANTHER" id="PTHR48069:SF3">
    <property type="entry name" value="DIHYDROFOLATE REDUCTASE"/>
    <property type="match status" value="1"/>
</dbReference>
<evidence type="ECO:0000313" key="12">
    <source>
        <dbReference type="Proteomes" id="UP001596020"/>
    </source>
</evidence>
<proteinExistence type="inferred from homology"/>
<dbReference type="SUPFAM" id="SSF53597">
    <property type="entry name" value="Dihydrofolate reductase-like"/>
    <property type="match status" value="1"/>
</dbReference>
<dbReference type="InterPro" id="IPR001796">
    <property type="entry name" value="DHFR_dom"/>
</dbReference>
<dbReference type="InterPro" id="IPR012259">
    <property type="entry name" value="DHFR"/>
</dbReference>
<dbReference type="PRINTS" id="PR00070">
    <property type="entry name" value="DHFR"/>
</dbReference>
<dbReference type="PANTHER" id="PTHR48069">
    <property type="entry name" value="DIHYDROFOLATE REDUCTASE"/>
    <property type="match status" value="1"/>
</dbReference>
<dbReference type="InterPro" id="IPR024072">
    <property type="entry name" value="DHFR-like_dom_sf"/>
</dbReference>
<feature type="domain" description="DHFR" evidence="10">
    <location>
        <begin position="2"/>
        <end position="165"/>
    </location>
</feature>
<evidence type="ECO:0000313" key="11">
    <source>
        <dbReference type="EMBL" id="MFC4666408.1"/>
    </source>
</evidence>
<dbReference type="EC" id="1.5.1.3" evidence="3 8"/>
<evidence type="ECO:0000256" key="3">
    <source>
        <dbReference type="ARBA" id="ARBA00012856"/>
    </source>
</evidence>
<evidence type="ECO:0000256" key="9">
    <source>
        <dbReference type="RuleBase" id="RU004474"/>
    </source>
</evidence>
<evidence type="ECO:0000256" key="4">
    <source>
        <dbReference type="ARBA" id="ARBA00022563"/>
    </source>
</evidence>